<reference evidence="3" key="1">
    <citation type="journal article" date="2013" name="Genetics">
        <title>The draft genome and transcriptome of Panagrellus redivivus are shaped by the harsh demands of a free-living lifestyle.</title>
        <authorList>
            <person name="Srinivasan J."/>
            <person name="Dillman A.R."/>
            <person name="Macchietto M.G."/>
            <person name="Heikkinen L."/>
            <person name="Lakso M."/>
            <person name="Fracchia K.M."/>
            <person name="Antoshechkin I."/>
            <person name="Mortazavi A."/>
            <person name="Wong G."/>
            <person name="Sternberg P.W."/>
        </authorList>
    </citation>
    <scope>NUCLEOTIDE SEQUENCE [LARGE SCALE GENOMIC DNA]</scope>
    <source>
        <strain evidence="3">MT8872</strain>
    </source>
</reference>
<dbReference type="WBParaSite" id="Pan_g17058.t1">
    <property type="protein sequence ID" value="Pan_g17058.t1"/>
    <property type="gene ID" value="Pan_g17058"/>
</dbReference>
<organism evidence="3 4">
    <name type="scientific">Panagrellus redivivus</name>
    <name type="common">Microworm</name>
    <dbReference type="NCBI Taxonomy" id="6233"/>
    <lineage>
        <taxon>Eukaryota</taxon>
        <taxon>Metazoa</taxon>
        <taxon>Ecdysozoa</taxon>
        <taxon>Nematoda</taxon>
        <taxon>Chromadorea</taxon>
        <taxon>Rhabditida</taxon>
        <taxon>Tylenchina</taxon>
        <taxon>Panagrolaimomorpha</taxon>
        <taxon>Panagrolaimoidea</taxon>
        <taxon>Panagrolaimidae</taxon>
        <taxon>Panagrellus</taxon>
    </lineage>
</organism>
<evidence type="ECO:0000256" key="2">
    <source>
        <dbReference type="SAM" id="SignalP"/>
    </source>
</evidence>
<proteinExistence type="predicted"/>
<evidence type="ECO:0000256" key="1">
    <source>
        <dbReference type="SAM" id="MobiDB-lite"/>
    </source>
</evidence>
<sequence>MVQTVGILLVFVAAALAAPLEKVAKPADYDYNFAKLPEPQPAPVPPVLQWNPYSQNPGNNGGLVPFQQPQVQPPFNQWNPYQTPDNNGVFIPQPTLTNPSQWNPYQTPQIGLVPFPPSPVQQPLNPYQTPGNNNVFIPQQQVQPGYPGYPGYPNFGVPQNNIPSGYQVPQQGGYNWPNGEIFPQQQQPIFNGPYQLPPPQLNPASPYESSVFVPPPNF</sequence>
<feature type="signal peptide" evidence="2">
    <location>
        <begin position="1"/>
        <end position="17"/>
    </location>
</feature>
<accession>A0A7E4V635</accession>
<name>A0A7E4V635_PANRE</name>
<keyword evidence="2" id="KW-0732">Signal</keyword>
<evidence type="ECO:0000313" key="3">
    <source>
        <dbReference type="Proteomes" id="UP000492821"/>
    </source>
</evidence>
<evidence type="ECO:0000313" key="4">
    <source>
        <dbReference type="WBParaSite" id="Pan_g17058.t1"/>
    </source>
</evidence>
<dbReference type="AlphaFoldDB" id="A0A7E4V635"/>
<feature type="chain" id="PRO_5028980715" evidence="2">
    <location>
        <begin position="18"/>
        <end position="218"/>
    </location>
</feature>
<keyword evidence="3" id="KW-1185">Reference proteome</keyword>
<feature type="region of interest" description="Disordered" evidence="1">
    <location>
        <begin position="179"/>
        <end position="218"/>
    </location>
</feature>
<dbReference type="Proteomes" id="UP000492821">
    <property type="component" value="Unassembled WGS sequence"/>
</dbReference>
<protein>
    <submittedName>
        <fullName evidence="4">Secretory calcium-binding phosphoprotein 5</fullName>
    </submittedName>
</protein>
<reference evidence="4" key="2">
    <citation type="submission" date="2020-10" db="UniProtKB">
        <authorList>
            <consortium name="WormBaseParasite"/>
        </authorList>
    </citation>
    <scope>IDENTIFICATION</scope>
</reference>